<reference evidence="3 4" key="1">
    <citation type="submission" date="2016-10" db="EMBL/GenBank/DDBJ databases">
        <authorList>
            <person name="de Groot N.N."/>
        </authorList>
    </citation>
    <scope>NUCLEOTIDE SEQUENCE [LARGE SCALE GENOMIC DNA]</scope>
    <source>
        <strain evidence="3 4">DSM 23609</strain>
    </source>
</reference>
<dbReference type="Gene3D" id="2.30.110.10">
    <property type="entry name" value="Electron Transport, Fmn-binding Protein, Chain A"/>
    <property type="match status" value="1"/>
</dbReference>
<dbReference type="AlphaFoldDB" id="A0A1I2IEU0"/>
<feature type="domain" description="DUF2470" evidence="1">
    <location>
        <begin position="160"/>
        <end position="231"/>
    </location>
</feature>
<sequence>MNSHADIAREARALYARSAQGILSTLSLELPGYPFGSVVTFVPDRNNRPVMLISDLAQHTKNIKADARVSLTLIEGSDDIQASGRLTLVGDASRVETDIDDVAERYYRRFPHAVDYQRAHDFAFYRIEPVKARYIGGFGRIHWVSAEMIRRTHPFTAQEEAGMIAHMNGDHVDALRDYCRLHGIEPGEAVPRLSAIDGEGFDLMLGKRLLRIDFDIPVSTVADVRAAMVALVRRARAVAA</sequence>
<dbReference type="Proteomes" id="UP000199771">
    <property type="component" value="Unassembled WGS sequence"/>
</dbReference>
<dbReference type="SUPFAM" id="SSF50475">
    <property type="entry name" value="FMN-binding split barrel"/>
    <property type="match status" value="1"/>
</dbReference>
<dbReference type="STRING" id="1076937.SAMN04488120_103150"/>
<organism evidence="3 4">
    <name type="scientific">Fontimonas thermophila</name>
    <dbReference type="NCBI Taxonomy" id="1076937"/>
    <lineage>
        <taxon>Bacteria</taxon>
        <taxon>Pseudomonadati</taxon>
        <taxon>Pseudomonadota</taxon>
        <taxon>Gammaproteobacteria</taxon>
        <taxon>Nevskiales</taxon>
        <taxon>Nevskiaceae</taxon>
        <taxon>Fontimonas</taxon>
    </lineage>
</organism>
<accession>A0A1I2IEU0</accession>
<feature type="domain" description="CREG-like beta-barrel" evidence="2">
    <location>
        <begin position="4"/>
        <end position="147"/>
    </location>
</feature>
<dbReference type="EMBL" id="FOOC01000003">
    <property type="protein sequence ID" value="SFF39061.1"/>
    <property type="molecule type" value="Genomic_DNA"/>
</dbReference>
<name>A0A1I2IEU0_9GAMM</name>
<dbReference type="PANTHER" id="PTHR13343:SF17">
    <property type="entry name" value="CELLULAR REPRESSOR OF E1A-STIMULATED GENES, ISOFORM A"/>
    <property type="match status" value="1"/>
</dbReference>
<dbReference type="Gene3D" id="3.20.180.10">
    <property type="entry name" value="PNP-oxidase-like"/>
    <property type="match status" value="1"/>
</dbReference>
<dbReference type="InterPro" id="IPR019595">
    <property type="entry name" value="DUF2470"/>
</dbReference>
<protein>
    <submittedName>
        <fullName evidence="3">Uncharacterized protein</fullName>
    </submittedName>
</protein>
<gene>
    <name evidence="3" type="ORF">SAMN04488120_103150</name>
</gene>
<dbReference type="Pfam" id="PF13883">
    <property type="entry name" value="CREG_beta-barrel"/>
    <property type="match status" value="1"/>
</dbReference>
<proteinExistence type="predicted"/>
<evidence type="ECO:0000313" key="3">
    <source>
        <dbReference type="EMBL" id="SFF39061.1"/>
    </source>
</evidence>
<dbReference type="InterPro" id="IPR012349">
    <property type="entry name" value="Split_barrel_FMN-bd"/>
</dbReference>
<dbReference type="Pfam" id="PF10615">
    <property type="entry name" value="DUF2470"/>
    <property type="match status" value="1"/>
</dbReference>
<dbReference type="InterPro" id="IPR055343">
    <property type="entry name" value="CREG_beta-barrel"/>
</dbReference>
<dbReference type="InterPro" id="IPR037119">
    <property type="entry name" value="Haem_oxidase_HugZ-like_sf"/>
</dbReference>
<dbReference type="RefSeq" id="WP_159431079.1">
    <property type="nucleotide sequence ID" value="NZ_FOOC01000003.1"/>
</dbReference>
<keyword evidence="4" id="KW-1185">Reference proteome</keyword>
<evidence type="ECO:0000259" key="2">
    <source>
        <dbReference type="Pfam" id="PF13883"/>
    </source>
</evidence>
<evidence type="ECO:0000313" key="4">
    <source>
        <dbReference type="Proteomes" id="UP000199771"/>
    </source>
</evidence>
<dbReference type="PANTHER" id="PTHR13343">
    <property type="entry name" value="CREG1 PROTEIN"/>
    <property type="match status" value="1"/>
</dbReference>
<evidence type="ECO:0000259" key="1">
    <source>
        <dbReference type="Pfam" id="PF10615"/>
    </source>
</evidence>
<dbReference type="GO" id="GO:0005737">
    <property type="term" value="C:cytoplasm"/>
    <property type="evidence" value="ECO:0007669"/>
    <property type="project" value="UniProtKB-ARBA"/>
</dbReference>
<dbReference type="OrthoDB" id="9776211at2"/>